<protein>
    <submittedName>
        <fullName evidence="1">Uncharacterized protein</fullName>
    </submittedName>
</protein>
<reference evidence="1 2" key="1">
    <citation type="journal article" date="2023" name="Life. Sci Alliance">
        <title>Evolutionary insights into 3D genome organization and epigenetic landscape of Vigna mungo.</title>
        <authorList>
            <person name="Junaid A."/>
            <person name="Singh B."/>
            <person name="Bhatia S."/>
        </authorList>
    </citation>
    <scope>NUCLEOTIDE SEQUENCE [LARGE SCALE GENOMIC DNA]</scope>
    <source>
        <strain evidence="1">Urdbean</strain>
    </source>
</reference>
<accession>A0AAQ3NEJ9</accession>
<sequence length="105" mass="11884">TIEITREIESSVVVKYEEFEADFATEEAYSIKIYALLQFDIVGYVTVDGSFYNPLSKISGNVAIFLILCLRSWHTKPTYNRSVHVTLPYLSTSPSQVSKKLTPLT</sequence>
<dbReference type="Proteomes" id="UP001374535">
    <property type="component" value="Chromosome 6"/>
</dbReference>
<name>A0AAQ3NEJ9_VIGMU</name>
<dbReference type="EMBL" id="CP144695">
    <property type="protein sequence ID" value="WVZ08306.1"/>
    <property type="molecule type" value="Genomic_DNA"/>
</dbReference>
<keyword evidence="2" id="KW-1185">Reference proteome</keyword>
<feature type="non-terminal residue" evidence="1">
    <location>
        <position position="1"/>
    </location>
</feature>
<dbReference type="AlphaFoldDB" id="A0AAQ3NEJ9"/>
<organism evidence="1 2">
    <name type="scientific">Vigna mungo</name>
    <name type="common">Black gram</name>
    <name type="synonym">Phaseolus mungo</name>
    <dbReference type="NCBI Taxonomy" id="3915"/>
    <lineage>
        <taxon>Eukaryota</taxon>
        <taxon>Viridiplantae</taxon>
        <taxon>Streptophyta</taxon>
        <taxon>Embryophyta</taxon>
        <taxon>Tracheophyta</taxon>
        <taxon>Spermatophyta</taxon>
        <taxon>Magnoliopsida</taxon>
        <taxon>eudicotyledons</taxon>
        <taxon>Gunneridae</taxon>
        <taxon>Pentapetalae</taxon>
        <taxon>rosids</taxon>
        <taxon>fabids</taxon>
        <taxon>Fabales</taxon>
        <taxon>Fabaceae</taxon>
        <taxon>Papilionoideae</taxon>
        <taxon>50 kb inversion clade</taxon>
        <taxon>NPAAA clade</taxon>
        <taxon>indigoferoid/millettioid clade</taxon>
        <taxon>Phaseoleae</taxon>
        <taxon>Vigna</taxon>
    </lineage>
</organism>
<gene>
    <name evidence="1" type="ORF">V8G54_021652</name>
</gene>
<evidence type="ECO:0000313" key="1">
    <source>
        <dbReference type="EMBL" id="WVZ08306.1"/>
    </source>
</evidence>
<evidence type="ECO:0000313" key="2">
    <source>
        <dbReference type="Proteomes" id="UP001374535"/>
    </source>
</evidence>
<proteinExistence type="predicted"/>